<name>A0A0F7L8M9_9VIRU</name>
<protein>
    <submittedName>
        <fullName evidence="1">DNA maturase B</fullName>
    </submittedName>
</protein>
<reference evidence="1" key="1">
    <citation type="journal article" date="2015" name="Front. Microbiol.">
        <title>Combining genomic sequencing methods to explore viral diversity and reveal potential virus-host interactions.</title>
        <authorList>
            <person name="Chow C.E."/>
            <person name="Winget D.M."/>
            <person name="White R.A.III."/>
            <person name="Hallam S.J."/>
            <person name="Suttle C.A."/>
        </authorList>
    </citation>
    <scope>NUCLEOTIDE SEQUENCE</scope>
    <source>
        <strain evidence="1">Oxic1_4</strain>
    </source>
</reference>
<evidence type="ECO:0000313" key="1">
    <source>
        <dbReference type="EMBL" id="AKH47908.1"/>
    </source>
</evidence>
<reference evidence="1" key="2">
    <citation type="submission" date="2015-03" db="EMBL/GenBank/DDBJ databases">
        <authorList>
            <person name="Chow C.-E.T."/>
            <person name="Winget D.M."/>
            <person name="White R.A.III."/>
            <person name="Hallam S.J."/>
            <person name="Suttle C.A."/>
        </authorList>
    </citation>
    <scope>NUCLEOTIDE SEQUENCE</scope>
    <source>
        <strain evidence="1">Oxic1_4</strain>
    </source>
</reference>
<accession>A0A0F7L8M9</accession>
<sequence>MWVTTCLTLEVSLLWTHRAVVKTRPLGLSSRCLTATFMLPMPVVCKEATTKRFSRFLR</sequence>
<proteinExistence type="predicted"/>
<organism evidence="1">
    <name type="scientific">uncultured marine virus</name>
    <dbReference type="NCBI Taxonomy" id="186617"/>
    <lineage>
        <taxon>Viruses</taxon>
        <taxon>environmental samples</taxon>
    </lineage>
</organism>
<dbReference type="EMBL" id="KR029599">
    <property type="protein sequence ID" value="AKH47908.1"/>
    <property type="molecule type" value="Genomic_DNA"/>
</dbReference>